<keyword evidence="1" id="KW-0472">Membrane</keyword>
<dbReference type="AlphaFoldDB" id="A0AB39BUQ7"/>
<dbReference type="RefSeq" id="WP_368504596.1">
    <property type="nucleotide sequence ID" value="NZ_CP162551.1"/>
</dbReference>
<sequence>MSVWGNLLKKEIRLGVPTFLIPIIGFFIICAIAGYFGNRNGIMWEALVGVVVLAIGLQAFYLAYYMFFSLQAEHKKLHLWLHSPLPAYGLLSAKLVAGLISMLITTIIVVSTGLFSITQSEMWGGVTEYISTFQLMEVGLYGGLALYLFSLSAVVWVMFFWMIFLLLSKLMNGFFSFALTAVSVIAMFLFVGWFSLTDVFARLTEWGEIELGHMIQSIDFETSLTGGTEVATETGNISFYFGTLLYETIFALALFVITCWILDRKIEV</sequence>
<evidence type="ECO:0000256" key="1">
    <source>
        <dbReference type="SAM" id="Phobius"/>
    </source>
</evidence>
<organism evidence="2">
    <name type="scientific">Alkalihalophilus sp. As8PL</name>
    <dbReference type="NCBI Taxonomy" id="3237103"/>
    <lineage>
        <taxon>Bacteria</taxon>
        <taxon>Bacillati</taxon>
        <taxon>Bacillota</taxon>
        <taxon>Bacilli</taxon>
        <taxon>Bacillales</taxon>
        <taxon>Bacillaceae</taxon>
        <taxon>Alkalihalophilus</taxon>
    </lineage>
</organism>
<name>A0AB39BUQ7_9BACI</name>
<keyword evidence="1" id="KW-1133">Transmembrane helix</keyword>
<proteinExistence type="predicted"/>
<reference evidence="2" key="1">
    <citation type="submission" date="2024-07" db="EMBL/GenBank/DDBJ databases">
        <title>Identification and characteristics of an arsenic-resistant bacterial isolate, which belongs to a novel species.</title>
        <authorList>
            <person name="Juszczyk A."/>
            <person name="Kowalczyk A."/>
            <person name="Was K."/>
            <person name="Kosowicz W."/>
            <person name="Budzyn A."/>
            <person name="Latowski D."/>
        </authorList>
    </citation>
    <scope>NUCLEOTIDE SEQUENCE</scope>
    <source>
        <strain evidence="2">As8PL</strain>
    </source>
</reference>
<feature type="transmembrane region" description="Helical" evidence="1">
    <location>
        <begin position="239"/>
        <end position="262"/>
    </location>
</feature>
<feature type="transmembrane region" description="Helical" evidence="1">
    <location>
        <begin position="42"/>
        <end position="67"/>
    </location>
</feature>
<feature type="transmembrane region" description="Helical" evidence="1">
    <location>
        <begin position="12"/>
        <end position="36"/>
    </location>
</feature>
<protein>
    <recommendedName>
        <fullName evidence="3">ABC transporter permease</fullName>
    </recommendedName>
</protein>
<accession>A0AB39BUQ7</accession>
<dbReference type="EMBL" id="CP162551">
    <property type="protein sequence ID" value="XDI37230.1"/>
    <property type="molecule type" value="Genomic_DNA"/>
</dbReference>
<evidence type="ECO:0008006" key="3">
    <source>
        <dbReference type="Google" id="ProtNLM"/>
    </source>
</evidence>
<keyword evidence="1" id="KW-0812">Transmembrane</keyword>
<evidence type="ECO:0000313" key="2">
    <source>
        <dbReference type="EMBL" id="XDI37230.1"/>
    </source>
</evidence>
<gene>
    <name evidence="2" type="ORF">AB3N04_02625</name>
</gene>
<feature type="transmembrane region" description="Helical" evidence="1">
    <location>
        <begin position="138"/>
        <end position="167"/>
    </location>
</feature>
<feature type="transmembrane region" description="Helical" evidence="1">
    <location>
        <begin position="174"/>
        <end position="196"/>
    </location>
</feature>
<feature type="transmembrane region" description="Helical" evidence="1">
    <location>
        <begin position="88"/>
        <end position="118"/>
    </location>
</feature>